<comment type="caution">
    <text evidence="5">The sequence shown here is derived from an EMBL/GenBank/DDBJ whole genome shotgun (WGS) entry which is preliminary data.</text>
</comment>
<protein>
    <submittedName>
        <fullName evidence="5">HAD family hydrolase</fullName>
    </submittedName>
</protein>
<dbReference type="Proteomes" id="UP000564806">
    <property type="component" value="Unassembled WGS sequence"/>
</dbReference>
<dbReference type="InterPro" id="IPR041492">
    <property type="entry name" value="HAD_2"/>
</dbReference>
<dbReference type="NCBIfam" id="TIGR01549">
    <property type="entry name" value="HAD-SF-IA-v1"/>
    <property type="match status" value="1"/>
</dbReference>
<dbReference type="SUPFAM" id="SSF56784">
    <property type="entry name" value="HAD-like"/>
    <property type="match status" value="1"/>
</dbReference>
<evidence type="ECO:0000313" key="5">
    <source>
        <dbReference type="EMBL" id="NUU62867.1"/>
    </source>
</evidence>
<dbReference type="PANTHER" id="PTHR46470:SF2">
    <property type="entry name" value="GLYCERALDEHYDE 3-PHOSPHATE PHOSPHATASE"/>
    <property type="match status" value="1"/>
</dbReference>
<dbReference type="InterPro" id="IPR023214">
    <property type="entry name" value="HAD_sf"/>
</dbReference>
<dbReference type="Gene3D" id="3.40.50.1000">
    <property type="entry name" value="HAD superfamily/HAD-like"/>
    <property type="match status" value="1"/>
</dbReference>
<dbReference type="InterPro" id="IPR051400">
    <property type="entry name" value="HAD-like_hydrolase"/>
</dbReference>
<dbReference type="PANTHER" id="PTHR46470">
    <property type="entry name" value="N-ACYLNEURAMINATE-9-PHOSPHATASE"/>
    <property type="match status" value="1"/>
</dbReference>
<dbReference type="Pfam" id="PF13419">
    <property type="entry name" value="HAD_2"/>
    <property type="match status" value="1"/>
</dbReference>
<dbReference type="GO" id="GO:0046872">
    <property type="term" value="F:metal ion binding"/>
    <property type="evidence" value="ECO:0007669"/>
    <property type="project" value="UniProtKB-KW"/>
</dbReference>
<keyword evidence="6" id="KW-1185">Reference proteome</keyword>
<comment type="cofactor">
    <cofactor evidence="1">
        <name>Mg(2+)</name>
        <dbReference type="ChEBI" id="CHEBI:18420"/>
    </cofactor>
</comment>
<gene>
    <name evidence="5" type="ORF">HPT30_21190</name>
</gene>
<dbReference type="SFLD" id="SFLDS00003">
    <property type="entry name" value="Haloacid_Dehalogenase"/>
    <property type="match status" value="1"/>
</dbReference>
<keyword evidence="3 5" id="KW-0378">Hydrolase</keyword>
<dbReference type="RefSeq" id="WP_175373303.1">
    <property type="nucleotide sequence ID" value="NZ_JABWCS010000216.1"/>
</dbReference>
<proteinExistence type="predicted"/>
<evidence type="ECO:0000313" key="6">
    <source>
        <dbReference type="Proteomes" id="UP000564806"/>
    </source>
</evidence>
<evidence type="ECO:0000256" key="1">
    <source>
        <dbReference type="ARBA" id="ARBA00001946"/>
    </source>
</evidence>
<keyword evidence="2" id="KW-0479">Metal-binding</keyword>
<name>A0A850ETQ1_9BACL</name>
<dbReference type="InterPro" id="IPR006439">
    <property type="entry name" value="HAD-SF_hydro_IA"/>
</dbReference>
<organism evidence="5 6">
    <name type="scientific">Paenibacillus agri</name>
    <dbReference type="NCBI Taxonomy" id="2744309"/>
    <lineage>
        <taxon>Bacteria</taxon>
        <taxon>Bacillati</taxon>
        <taxon>Bacillota</taxon>
        <taxon>Bacilli</taxon>
        <taxon>Bacillales</taxon>
        <taxon>Paenibacillaceae</taxon>
        <taxon>Paenibacillus</taxon>
    </lineage>
</organism>
<dbReference type="AlphaFoldDB" id="A0A850ETQ1"/>
<dbReference type="GO" id="GO:0016791">
    <property type="term" value="F:phosphatase activity"/>
    <property type="evidence" value="ECO:0007669"/>
    <property type="project" value="TreeGrafter"/>
</dbReference>
<evidence type="ECO:0000256" key="2">
    <source>
        <dbReference type="ARBA" id="ARBA00022723"/>
    </source>
</evidence>
<accession>A0A850ETQ1</accession>
<sequence length="223" mass="25479">MTKIQGLLFDLDNTLMDRDHTFRSFSTQFVRDFLGHLSPEEMDRVIEDMIIRDNDGYRDKDGFFAELSEILPWKTPVSAAHIRTYYDESYSHHGALMKHALDILEHCQARGYVLGLVTNGKKHIQDGKIDKLNLRSFFKTIVISGEAGISKPDPAIYRLALERLGTEAEKTLFIGDHPVNDIWGAGKAGIESVWLRRNHPWDDGLEGGPWKTIDELDELKQIL</sequence>
<evidence type="ECO:0000256" key="4">
    <source>
        <dbReference type="ARBA" id="ARBA00022842"/>
    </source>
</evidence>
<dbReference type="PRINTS" id="PR00413">
    <property type="entry name" value="HADHALOGNASE"/>
</dbReference>
<dbReference type="GO" id="GO:0044281">
    <property type="term" value="P:small molecule metabolic process"/>
    <property type="evidence" value="ECO:0007669"/>
    <property type="project" value="UniProtKB-ARBA"/>
</dbReference>
<evidence type="ECO:0000256" key="3">
    <source>
        <dbReference type="ARBA" id="ARBA00022801"/>
    </source>
</evidence>
<reference evidence="5" key="1">
    <citation type="submission" date="2020-06" db="EMBL/GenBank/DDBJ databases">
        <title>Paenibacillus sp. nov., isolated from soil.</title>
        <authorList>
            <person name="Seo Y.L."/>
        </authorList>
    </citation>
    <scope>NUCLEOTIDE SEQUENCE [LARGE SCALE GENOMIC DNA]</scope>
    <source>
        <strain evidence="5">JW14</strain>
    </source>
</reference>
<dbReference type="EMBL" id="JABWCS010000216">
    <property type="protein sequence ID" value="NUU62867.1"/>
    <property type="molecule type" value="Genomic_DNA"/>
</dbReference>
<dbReference type="Gene3D" id="1.10.150.520">
    <property type="match status" value="1"/>
</dbReference>
<dbReference type="InterPro" id="IPR036412">
    <property type="entry name" value="HAD-like_sf"/>
</dbReference>
<dbReference type="SFLD" id="SFLDG01129">
    <property type="entry name" value="C1.5:_HAD__Beta-PGM__Phosphata"/>
    <property type="match status" value="1"/>
</dbReference>
<keyword evidence="4" id="KW-0460">Magnesium</keyword>
<dbReference type="NCBIfam" id="TIGR01509">
    <property type="entry name" value="HAD-SF-IA-v3"/>
    <property type="match status" value="1"/>
</dbReference>